<dbReference type="InterPro" id="IPR043502">
    <property type="entry name" value="DNA/RNA_pol_sf"/>
</dbReference>
<reference evidence="3" key="1">
    <citation type="submission" date="2013-04" db="EMBL/GenBank/DDBJ databases">
        <authorList>
            <person name="Qu J."/>
            <person name="Murali S.C."/>
            <person name="Bandaranaike D."/>
            <person name="Bellair M."/>
            <person name="Blankenburg K."/>
            <person name="Chao H."/>
            <person name="Dinh H."/>
            <person name="Doddapaneni H."/>
            <person name="Downs B."/>
            <person name="Dugan-Rocha S."/>
            <person name="Elkadiri S."/>
            <person name="Gnanaolivu R.D."/>
            <person name="Hernandez B."/>
            <person name="Javaid M."/>
            <person name="Jayaseelan J.C."/>
            <person name="Lee S."/>
            <person name="Li M."/>
            <person name="Ming W."/>
            <person name="Munidasa M."/>
            <person name="Muniz J."/>
            <person name="Nguyen L."/>
            <person name="Ongeri F."/>
            <person name="Osuji N."/>
            <person name="Pu L.-L."/>
            <person name="Puazo M."/>
            <person name="Qu C."/>
            <person name="Quiroz J."/>
            <person name="Raj R."/>
            <person name="Weissenberger G."/>
            <person name="Xin Y."/>
            <person name="Zou X."/>
            <person name="Han Y."/>
            <person name="Richards S."/>
            <person name="Worley K."/>
            <person name="Muzny D."/>
            <person name="Gibbs R."/>
        </authorList>
    </citation>
    <scope>NUCLEOTIDE SEQUENCE</scope>
    <source>
        <strain evidence="3">Sampled in the wild</strain>
    </source>
</reference>
<dbReference type="OrthoDB" id="8197512at2759"/>
<dbReference type="GO" id="GO:0071897">
    <property type="term" value="P:DNA biosynthetic process"/>
    <property type="evidence" value="ECO:0007669"/>
    <property type="project" value="UniProtKB-ARBA"/>
</dbReference>
<dbReference type="Pfam" id="PF00078">
    <property type="entry name" value="RVT_1"/>
    <property type="match status" value="1"/>
</dbReference>
<feature type="compositionally biased region" description="Polar residues" evidence="1">
    <location>
        <begin position="135"/>
        <end position="148"/>
    </location>
</feature>
<proteinExistence type="predicted"/>
<dbReference type="InterPro" id="IPR000477">
    <property type="entry name" value="RT_dom"/>
</dbReference>
<accession>A0A8K0KSW2</accession>
<dbReference type="EMBL" id="KZ309909">
    <property type="protein sequence ID" value="KAG8239753.1"/>
    <property type="molecule type" value="Genomic_DNA"/>
</dbReference>
<evidence type="ECO:0000256" key="1">
    <source>
        <dbReference type="SAM" id="MobiDB-lite"/>
    </source>
</evidence>
<dbReference type="PANTHER" id="PTHR19446">
    <property type="entry name" value="REVERSE TRANSCRIPTASES"/>
    <property type="match status" value="1"/>
</dbReference>
<sequence length="784" mass="85334">MVLATIRRSIHRTKEISRRRTRQQSGGLIGFHSRPHPPYGWEETKSSTPTRAPAPTTPTKSLEACVGFTVTSAPATPATTTTAPSTAQATSASATLPSSTTAEEKKEECGSAPSPAPWRPPVGAPIPPQYGRSYTKGTSTPTRKSASGTAPRAAPVDDGPVDMGPTQWGQEQQLPDDLGAREVVAPVRQPGRVGAPRAAGDRLVMELPEAILPRRIPAPPTTTEEPTDDQMLWLIQIGTLETGHITSLEGIVGEISRVAADLTNAKARSTAPRRRKAISARPAAELQHLYRIDKRRAFKAVTEAPSPDCPIAMPHLSLHFNTPPPSLKDGPPPSTIPEITIIRVPGEEEKLLCPISPAEVLHRLQRCRNTTPGPDGIPYRAWRREEQIPREWKKSRTVLLHKGGEEDDIGNWRPIALQPTLGKIFAGILADRIHEWSMRGRRISSPFQKGFIPGTEGCFEHKFVLNSALEDASRNSKELAIAWLDFADAFGSISHAHITRTLIDMAMPNTIVRLIASMYEGVSTRIEADSGTTPPVEVTKGVRQGDPLSPLLFNLAIESMLRAALARRTTAGYAVGPTRWCLLAYADDIILLAHSAGALNTLIHAISTAATWSGLQFKPRKWRPYPHRPPGLQYKQGSPLPTGHVRDRHITPACQSSIGTPLPIFELLPSSPLGTALLLTPSALLPPSPSAPPSAPPPVPPPAFRTSPSFFPLMEGESYRYLGAPKGWKADETPTEVLRAFQRDLATVNCSNLAPWQRLDAIRTFLLPRLDFHLRIPDFPKSAL</sequence>
<keyword evidence="4" id="KW-1185">Reference proteome</keyword>
<evidence type="ECO:0000313" key="3">
    <source>
        <dbReference type="EMBL" id="KAG8239753.1"/>
    </source>
</evidence>
<dbReference type="PROSITE" id="PS50878">
    <property type="entry name" value="RT_POL"/>
    <property type="match status" value="1"/>
</dbReference>
<feature type="region of interest" description="Disordered" evidence="1">
    <location>
        <begin position="13"/>
        <end position="61"/>
    </location>
</feature>
<evidence type="ECO:0000259" key="2">
    <source>
        <dbReference type="PROSITE" id="PS50878"/>
    </source>
</evidence>
<feature type="domain" description="Reverse transcriptase" evidence="2">
    <location>
        <begin position="381"/>
        <end position="640"/>
    </location>
</feature>
<evidence type="ECO:0000313" key="4">
    <source>
        <dbReference type="Proteomes" id="UP000792457"/>
    </source>
</evidence>
<organism evidence="3 4">
    <name type="scientific">Ladona fulva</name>
    <name type="common">Scarce chaser dragonfly</name>
    <name type="synonym">Libellula fulva</name>
    <dbReference type="NCBI Taxonomy" id="123851"/>
    <lineage>
        <taxon>Eukaryota</taxon>
        <taxon>Metazoa</taxon>
        <taxon>Ecdysozoa</taxon>
        <taxon>Arthropoda</taxon>
        <taxon>Hexapoda</taxon>
        <taxon>Insecta</taxon>
        <taxon>Pterygota</taxon>
        <taxon>Palaeoptera</taxon>
        <taxon>Odonata</taxon>
        <taxon>Epiprocta</taxon>
        <taxon>Anisoptera</taxon>
        <taxon>Libelluloidea</taxon>
        <taxon>Libellulidae</taxon>
        <taxon>Ladona</taxon>
    </lineage>
</organism>
<dbReference type="CDD" id="cd01650">
    <property type="entry name" value="RT_nLTR_like"/>
    <property type="match status" value="1"/>
</dbReference>
<feature type="compositionally biased region" description="Low complexity" evidence="1">
    <location>
        <begin position="46"/>
        <end position="61"/>
    </location>
</feature>
<reference evidence="3" key="2">
    <citation type="submission" date="2017-10" db="EMBL/GenBank/DDBJ databases">
        <title>Ladona fulva Genome sequencing and assembly.</title>
        <authorList>
            <person name="Murali S."/>
            <person name="Richards S."/>
            <person name="Bandaranaike D."/>
            <person name="Bellair M."/>
            <person name="Blankenburg K."/>
            <person name="Chao H."/>
            <person name="Dinh H."/>
            <person name="Doddapaneni H."/>
            <person name="Dugan-Rocha S."/>
            <person name="Elkadiri S."/>
            <person name="Gnanaolivu R."/>
            <person name="Hernandez B."/>
            <person name="Skinner E."/>
            <person name="Javaid M."/>
            <person name="Lee S."/>
            <person name="Li M."/>
            <person name="Ming W."/>
            <person name="Munidasa M."/>
            <person name="Muniz J."/>
            <person name="Nguyen L."/>
            <person name="Hughes D."/>
            <person name="Osuji N."/>
            <person name="Pu L.-L."/>
            <person name="Puazo M."/>
            <person name="Qu C."/>
            <person name="Quiroz J."/>
            <person name="Raj R."/>
            <person name="Weissenberger G."/>
            <person name="Xin Y."/>
            <person name="Zou X."/>
            <person name="Han Y."/>
            <person name="Worley K."/>
            <person name="Muzny D."/>
            <person name="Gibbs R."/>
        </authorList>
    </citation>
    <scope>NUCLEOTIDE SEQUENCE</scope>
    <source>
        <strain evidence="3">Sampled in the wild</strain>
    </source>
</reference>
<protein>
    <recommendedName>
        <fullName evidence="2">Reverse transcriptase domain-containing protein</fullName>
    </recommendedName>
</protein>
<dbReference type="AlphaFoldDB" id="A0A8K0KSW2"/>
<name>A0A8K0KSW2_LADFU</name>
<comment type="caution">
    <text evidence="3">The sequence shown here is derived from an EMBL/GenBank/DDBJ whole genome shotgun (WGS) entry which is preliminary data.</text>
</comment>
<dbReference type="Proteomes" id="UP000792457">
    <property type="component" value="Unassembled WGS sequence"/>
</dbReference>
<feature type="compositionally biased region" description="Pro residues" evidence="1">
    <location>
        <begin position="114"/>
        <end position="128"/>
    </location>
</feature>
<feature type="region of interest" description="Disordered" evidence="1">
    <location>
        <begin position="74"/>
        <end position="172"/>
    </location>
</feature>
<dbReference type="SUPFAM" id="SSF56672">
    <property type="entry name" value="DNA/RNA polymerases"/>
    <property type="match status" value="1"/>
</dbReference>
<gene>
    <name evidence="3" type="ORF">J437_LFUL019242</name>
</gene>
<feature type="compositionally biased region" description="Low complexity" evidence="1">
    <location>
        <begin position="74"/>
        <end position="101"/>
    </location>
</feature>